<evidence type="ECO:0000313" key="4">
    <source>
        <dbReference type="EMBL" id="CDZ90064.1"/>
    </source>
</evidence>
<dbReference type="EMBL" id="CCSD01000072">
    <property type="protein sequence ID" value="CDZ90064.1"/>
    <property type="molecule type" value="Genomic_DNA"/>
</dbReference>
<feature type="region of interest" description="Disordered" evidence="1">
    <location>
        <begin position="848"/>
        <end position="869"/>
    </location>
</feature>
<dbReference type="InterPro" id="IPR012337">
    <property type="entry name" value="RNaseH-like_sf"/>
</dbReference>
<dbReference type="SUPFAM" id="SSF53098">
    <property type="entry name" value="Ribonuclease H-like"/>
    <property type="match status" value="1"/>
</dbReference>
<dbReference type="InterPro" id="IPR001584">
    <property type="entry name" value="Integrase_cat-core"/>
</dbReference>
<evidence type="ECO:0000313" key="5">
    <source>
        <dbReference type="EMBL" id="CDZ90265.1"/>
    </source>
</evidence>
<dbReference type="InterPro" id="IPR015378">
    <property type="entry name" value="Transposase-like_Mu_C"/>
</dbReference>
<reference evidence="4" key="2">
    <citation type="submission" date="2014-08" db="EMBL/GenBank/DDBJ databases">
        <authorList>
            <person name="Regsiter Alias"/>
        </authorList>
    </citation>
    <scope>NUCLEOTIDE SEQUENCE</scope>
</reference>
<evidence type="ECO:0000313" key="6">
    <source>
        <dbReference type="Proteomes" id="UP000042997"/>
    </source>
</evidence>
<name>A0A098BMW3_9NOCA</name>
<evidence type="ECO:0000259" key="2">
    <source>
        <dbReference type="PROSITE" id="PS50994"/>
    </source>
</evidence>
<dbReference type="GO" id="GO:0003676">
    <property type="term" value="F:nucleic acid binding"/>
    <property type="evidence" value="ECO:0007669"/>
    <property type="project" value="InterPro"/>
</dbReference>
<feature type="domain" description="Integrase catalytic" evidence="2">
    <location>
        <begin position="450"/>
        <end position="680"/>
    </location>
</feature>
<proteinExistence type="predicted"/>
<dbReference type="EMBL" id="CCSD01000081">
    <property type="protein sequence ID" value="CDZ90265.1"/>
    <property type="molecule type" value="Genomic_DNA"/>
</dbReference>
<evidence type="ECO:0000256" key="1">
    <source>
        <dbReference type="SAM" id="MobiDB-lite"/>
    </source>
</evidence>
<feature type="compositionally biased region" description="Pro residues" evidence="1">
    <location>
        <begin position="853"/>
        <end position="864"/>
    </location>
</feature>
<gene>
    <name evidence="3" type="ORF">RHRU231_590105</name>
    <name evidence="4" type="ORF">RHRU231_60003</name>
    <name evidence="5" type="ORF">RHRU231_680034</name>
</gene>
<feature type="compositionally biased region" description="Gly residues" evidence="1">
    <location>
        <begin position="65"/>
        <end position="75"/>
    </location>
</feature>
<dbReference type="Pfam" id="PF09299">
    <property type="entry name" value="Mu-transpos_C"/>
    <property type="match status" value="1"/>
</dbReference>
<protein>
    <submittedName>
        <fullName evidence="4">Integrase (Modular protein)</fullName>
    </submittedName>
</protein>
<feature type="region of interest" description="Disordered" evidence="1">
    <location>
        <begin position="31"/>
        <end position="77"/>
    </location>
</feature>
<feature type="region of interest" description="Disordered" evidence="1">
    <location>
        <begin position="112"/>
        <end position="137"/>
    </location>
</feature>
<feature type="compositionally biased region" description="Low complexity" evidence="1">
    <location>
        <begin position="117"/>
        <end position="128"/>
    </location>
</feature>
<dbReference type="EMBL" id="CCSD01000071">
    <property type="protein sequence ID" value="CDZ90046.1"/>
    <property type="molecule type" value="Genomic_DNA"/>
</dbReference>
<dbReference type="Proteomes" id="UP000042997">
    <property type="component" value="Unassembled WGS sequence"/>
</dbReference>
<dbReference type="AlphaFoldDB" id="A0A098BMW3"/>
<dbReference type="InterPro" id="IPR036397">
    <property type="entry name" value="RNaseH_sf"/>
</dbReference>
<sequence>MGGAGSSGGVGFRPDRVGCGVAAVHTAVGRRHAPEAAAHPGLPGPARPRAHPGAGFTAVRADQGPGSGSVRGDGTGLRRCRLGVRGVGPAGPGAGGEPPLVGRLPASPLFRRADGTGPAAGVRMPAAAARRRGGGRGSAGHLAGALSLDVATLAARGSGAGVVPSDGGAGVAARGGRGGSGECPVGAVVRAGVVMRSPRPVVSVGDRVVFEGTAHAVVALSGTKIRLLSEAGESSVVALSFLLAAEDFELVGAAPAPKIEPSNLLASLPEKVLEAARDWERHVIEVETGLLPDTPEDAQPRPGYDPTVFSLKSRETRKAAELTAAGRQTSARTVQRMRQRYREQGLWGLVDTRYTRTAAPTGQVDPRVIAAATAVIDAQTGTSTGTKSRVIARVKQMLDDEHGPGVVPMPSKTTFYRLLDVLAQGRHTFGSALTRRSAAHRPDKVYTPATAARPGELVHLDTTPIDVMAVMDNGVIGRAELVLAVDIATRTIGAGVLRPVGAKAVDAALMLARMSVPEPMRPGWDHALALAASRIPYRRLVTLDARMAMAAAKPVIVPDTVVIDHGKVFMSEVFARAADTLGISVQPAHVLTPTDKAIVERTFSSINTLFCQHVSGYTGRDVTRRGTDVDERAVWSLADLQELFDEWVLAGWQTRPHEGLRHPFTPTENASPNDVYAALIAAAGYVPVTLTGEDYIELLPAQWRAIGDAGVQIDYRTYNSSELRGFAGESSGIVTKGGRWEVHYDPYDVSRVWVRNHRGRGWITVPWTHRNIVRQPFADFTWRAARKLAAQRGVDDANEMAVAVILAALLRRAEAGPDTRRPLARHACTREMPNHLPVEVTEVGRWPTALPEPARPPALPPAPPVQAESDPTIEADAETVVPFGLLDAFDEQEGRW</sequence>
<dbReference type="GO" id="GO:0015074">
    <property type="term" value="P:DNA integration"/>
    <property type="evidence" value="ECO:0007669"/>
    <property type="project" value="InterPro"/>
</dbReference>
<evidence type="ECO:0000313" key="3">
    <source>
        <dbReference type="EMBL" id="CDZ90046.1"/>
    </source>
</evidence>
<reference evidence="4 6" key="1">
    <citation type="journal article" date="2014" name="Genome Announc.">
        <title>Draft Genome Sequence of Propane- and Butane-Oxidizing Actinobacterium Rhodococcus ruber IEGM 231.</title>
        <authorList>
            <person name="Ivshina I.B."/>
            <person name="Kuyukina M.S."/>
            <person name="Krivoruchko A.V."/>
            <person name="Barbe V."/>
            <person name="Fischer C."/>
        </authorList>
    </citation>
    <scope>NUCLEOTIDE SEQUENCE [LARGE SCALE GENOMIC DNA]</scope>
</reference>
<dbReference type="PROSITE" id="PS50994">
    <property type="entry name" value="INTEGRASE"/>
    <property type="match status" value="1"/>
</dbReference>
<organism evidence="4 6">
    <name type="scientific">Rhodococcus ruber</name>
    <dbReference type="NCBI Taxonomy" id="1830"/>
    <lineage>
        <taxon>Bacteria</taxon>
        <taxon>Bacillati</taxon>
        <taxon>Actinomycetota</taxon>
        <taxon>Actinomycetes</taxon>
        <taxon>Mycobacteriales</taxon>
        <taxon>Nocardiaceae</taxon>
        <taxon>Rhodococcus</taxon>
    </lineage>
</organism>
<accession>A0A098BMW3</accession>
<dbReference type="Gene3D" id="3.30.420.10">
    <property type="entry name" value="Ribonuclease H-like superfamily/Ribonuclease H"/>
    <property type="match status" value="1"/>
</dbReference>